<feature type="binding site" evidence="8">
    <location>
        <position position="104"/>
    </location>
    <ligand>
        <name>ATP</name>
        <dbReference type="ChEBI" id="CHEBI:30616"/>
    </ligand>
</feature>
<evidence type="ECO:0000256" key="7">
    <source>
        <dbReference type="ARBA" id="ARBA00022842"/>
    </source>
</evidence>
<dbReference type="KEGG" id="ppec:H9W90_09390"/>
<dbReference type="EC" id="2.7.7.108" evidence="8"/>
<evidence type="ECO:0000256" key="1">
    <source>
        <dbReference type="ARBA" id="ARBA00009747"/>
    </source>
</evidence>
<dbReference type="PANTHER" id="PTHR32057">
    <property type="entry name" value="PROTEIN ADENYLYLTRANSFERASE SELO, MITOCHONDRIAL"/>
    <property type="match status" value="1"/>
</dbReference>
<dbReference type="EC" id="2.7.7.-" evidence="8"/>
<sequence>MDFKLNIKDYFNEELPEDPIKENTRRQVTEACFSYADPKKTSKPELIHVSLEMLTELGLTKEDAATKDFLNVFTGNTILEGTKPYAMCYGGHQFGNWAGQLGDGRAINLAEVTHNNKNWAIQLKGAGETPYSRNADGLAVLRSSIREYLCSEAMFHLGIPTTRALSLSLSGDKVLRDVMYDGNPDYEKGAIVSRTAASFLRFGSFQIFASRQDSKTLKTLVDYTIKHHFSHLGKPSKETYIQFFNEVAERSLEMVIHWQRVGFVHGVMNTDNMSILGLTIDYGPYGWLEGYDHGWTPNTTDNGQKRYRYGAQPEIVYWNLYQLANALYPIIEEASPLEEVLNSFGDNLVESYLVMMKSKLGLEKNEVNDARLINDLETILQLSETDMTIFFRLLSSITSDDKKDGLMKVWDSFYDSNEIKEDIKLKWENWFVDYTNRLKIETLSATERKKKMNAVNPKYVLRNYMAQLAIDDADKGDYKLIDELYQLLKKPYDEQPEHEKWFVKRPDWARNKIGCSRLSCSS</sequence>
<comment type="cofactor">
    <cofactor evidence="8">
        <name>Mg(2+)</name>
        <dbReference type="ChEBI" id="CHEBI:18420"/>
    </cofactor>
    <cofactor evidence="8">
        <name>Mn(2+)</name>
        <dbReference type="ChEBI" id="CHEBI:29035"/>
    </cofactor>
</comment>
<comment type="catalytic activity">
    <reaction evidence="8">
        <text>L-threonyl-[protein] + ATP = 3-O-(5'-adenylyl)-L-threonyl-[protein] + diphosphate</text>
        <dbReference type="Rhea" id="RHEA:54292"/>
        <dbReference type="Rhea" id="RHEA-COMP:11060"/>
        <dbReference type="Rhea" id="RHEA-COMP:13847"/>
        <dbReference type="ChEBI" id="CHEBI:30013"/>
        <dbReference type="ChEBI" id="CHEBI:30616"/>
        <dbReference type="ChEBI" id="CHEBI:33019"/>
        <dbReference type="ChEBI" id="CHEBI:138113"/>
        <dbReference type="EC" id="2.7.7.108"/>
    </reaction>
</comment>
<comment type="catalytic activity">
    <reaction evidence="8">
        <text>L-seryl-[protein] + ATP = 3-O-(5'-adenylyl)-L-seryl-[protein] + diphosphate</text>
        <dbReference type="Rhea" id="RHEA:58120"/>
        <dbReference type="Rhea" id="RHEA-COMP:9863"/>
        <dbReference type="Rhea" id="RHEA-COMP:15073"/>
        <dbReference type="ChEBI" id="CHEBI:29999"/>
        <dbReference type="ChEBI" id="CHEBI:30616"/>
        <dbReference type="ChEBI" id="CHEBI:33019"/>
        <dbReference type="ChEBI" id="CHEBI:142516"/>
        <dbReference type="EC" id="2.7.7.108"/>
    </reaction>
</comment>
<organism evidence="9 10">
    <name type="scientific">Polaribacter pectinis</name>
    <dbReference type="NCBI Taxonomy" id="2738844"/>
    <lineage>
        <taxon>Bacteria</taxon>
        <taxon>Pseudomonadati</taxon>
        <taxon>Bacteroidota</taxon>
        <taxon>Flavobacteriia</taxon>
        <taxon>Flavobacteriales</taxon>
        <taxon>Flavobacteriaceae</taxon>
    </lineage>
</organism>
<keyword evidence="10" id="KW-1185">Reference proteome</keyword>
<evidence type="ECO:0000256" key="2">
    <source>
        <dbReference type="ARBA" id="ARBA00022679"/>
    </source>
</evidence>
<keyword evidence="2 8" id="KW-0808">Transferase</keyword>
<keyword evidence="4 8" id="KW-0479">Metal-binding</keyword>
<gene>
    <name evidence="8" type="primary">ydiU</name>
    <name evidence="8" type="synonym">selO</name>
    <name evidence="9" type="ORF">H9W90_09390</name>
</gene>
<dbReference type="GO" id="GO:0000287">
    <property type="term" value="F:magnesium ion binding"/>
    <property type="evidence" value="ECO:0007669"/>
    <property type="project" value="UniProtKB-UniRule"/>
</dbReference>
<dbReference type="PANTHER" id="PTHR32057:SF14">
    <property type="entry name" value="PROTEIN ADENYLYLTRANSFERASE SELO, MITOCHONDRIAL"/>
    <property type="match status" value="1"/>
</dbReference>
<evidence type="ECO:0000256" key="6">
    <source>
        <dbReference type="ARBA" id="ARBA00022840"/>
    </source>
</evidence>
<evidence type="ECO:0000313" key="9">
    <source>
        <dbReference type="EMBL" id="QNM84416.1"/>
    </source>
</evidence>
<dbReference type="InterPro" id="IPR003846">
    <property type="entry name" value="SelO"/>
</dbReference>
<keyword evidence="3 8" id="KW-0548">Nucleotidyltransferase</keyword>
<protein>
    <recommendedName>
        <fullName evidence="8">Protein nucleotidyltransferase YdiU</fullName>
        <ecNumber evidence="8">2.7.7.-</ecNumber>
    </recommendedName>
    <alternativeName>
        <fullName evidence="8">Protein adenylyltransferase YdiU</fullName>
        <ecNumber evidence="8">2.7.7.108</ecNumber>
    </alternativeName>
    <alternativeName>
        <fullName evidence="8">Protein uridylyltransferase YdiU</fullName>
        <ecNumber evidence="8">2.7.7.-</ecNumber>
    </alternativeName>
</protein>
<dbReference type="EMBL" id="CP060695">
    <property type="protein sequence ID" value="QNM84416.1"/>
    <property type="molecule type" value="Genomic_DNA"/>
</dbReference>
<feature type="binding site" evidence="8">
    <location>
        <position position="105"/>
    </location>
    <ligand>
        <name>ATP</name>
        <dbReference type="ChEBI" id="CHEBI:30616"/>
    </ligand>
</feature>
<keyword evidence="6 8" id="KW-0067">ATP-binding</keyword>
<feature type="binding site" evidence="8">
    <location>
        <position position="102"/>
    </location>
    <ligand>
        <name>ATP</name>
        <dbReference type="ChEBI" id="CHEBI:30616"/>
    </ligand>
</feature>
<comment type="catalytic activity">
    <reaction evidence="8">
        <text>L-tyrosyl-[protein] + ATP = O-(5'-adenylyl)-L-tyrosyl-[protein] + diphosphate</text>
        <dbReference type="Rhea" id="RHEA:54288"/>
        <dbReference type="Rhea" id="RHEA-COMP:10136"/>
        <dbReference type="Rhea" id="RHEA-COMP:13846"/>
        <dbReference type="ChEBI" id="CHEBI:30616"/>
        <dbReference type="ChEBI" id="CHEBI:33019"/>
        <dbReference type="ChEBI" id="CHEBI:46858"/>
        <dbReference type="ChEBI" id="CHEBI:83624"/>
        <dbReference type="EC" id="2.7.7.108"/>
    </reaction>
</comment>
<feature type="binding site" evidence="8">
    <location>
        <position position="137"/>
    </location>
    <ligand>
        <name>ATP</name>
        <dbReference type="ChEBI" id="CHEBI:30616"/>
    </ligand>
</feature>
<proteinExistence type="inferred from homology"/>
<feature type="binding site" evidence="8">
    <location>
        <position position="136"/>
    </location>
    <ligand>
        <name>ATP</name>
        <dbReference type="ChEBI" id="CHEBI:30616"/>
    </ligand>
</feature>
<keyword evidence="7 8" id="KW-0460">Magnesium</keyword>
<comment type="similarity">
    <text evidence="1 8">Belongs to the SELO family.</text>
</comment>
<feature type="binding site" evidence="8">
    <location>
        <position position="201"/>
    </location>
    <ligand>
        <name>ATP</name>
        <dbReference type="ChEBI" id="CHEBI:30616"/>
    </ligand>
</feature>
<dbReference type="GO" id="GO:0030145">
    <property type="term" value="F:manganese ion binding"/>
    <property type="evidence" value="ECO:0007669"/>
    <property type="project" value="UniProtKB-UniRule"/>
</dbReference>
<feature type="binding site" evidence="8">
    <location>
        <position position="272"/>
    </location>
    <ligand>
        <name>Mg(2+)</name>
        <dbReference type="ChEBI" id="CHEBI:18420"/>
    </ligand>
</feature>
<evidence type="ECO:0000256" key="4">
    <source>
        <dbReference type="ARBA" id="ARBA00022723"/>
    </source>
</evidence>
<dbReference type="NCBIfam" id="NF000658">
    <property type="entry name" value="PRK00029.1"/>
    <property type="match status" value="1"/>
</dbReference>
<feature type="active site" description="Proton acceptor" evidence="8">
    <location>
        <position position="271"/>
    </location>
</feature>
<evidence type="ECO:0000256" key="3">
    <source>
        <dbReference type="ARBA" id="ARBA00022695"/>
    </source>
</evidence>
<comment type="function">
    <text evidence="8">Nucleotidyltransferase involved in the post-translational modification of proteins. It can catalyze the addition of adenosine monophosphate (AMP) or uridine monophosphate (UMP) to a protein, resulting in modifications known as AMPylation and UMPylation.</text>
</comment>
<accession>A0A7G9L717</accession>
<evidence type="ECO:0000256" key="5">
    <source>
        <dbReference type="ARBA" id="ARBA00022741"/>
    </source>
</evidence>
<feature type="binding site" evidence="8">
    <location>
        <position position="194"/>
    </location>
    <ligand>
        <name>ATP</name>
        <dbReference type="ChEBI" id="CHEBI:30616"/>
    </ligand>
</feature>
<evidence type="ECO:0000256" key="8">
    <source>
        <dbReference type="HAMAP-Rule" id="MF_00692"/>
    </source>
</evidence>
<dbReference type="AlphaFoldDB" id="A0A7G9L717"/>
<comment type="catalytic activity">
    <reaction evidence="8">
        <text>L-histidyl-[protein] + UTP = N(tele)-(5'-uridylyl)-L-histidyl-[protein] + diphosphate</text>
        <dbReference type="Rhea" id="RHEA:83891"/>
        <dbReference type="Rhea" id="RHEA-COMP:9745"/>
        <dbReference type="Rhea" id="RHEA-COMP:20239"/>
        <dbReference type="ChEBI" id="CHEBI:29979"/>
        <dbReference type="ChEBI" id="CHEBI:33019"/>
        <dbReference type="ChEBI" id="CHEBI:46398"/>
        <dbReference type="ChEBI" id="CHEBI:233474"/>
    </reaction>
</comment>
<dbReference type="GO" id="GO:0005524">
    <property type="term" value="F:ATP binding"/>
    <property type="evidence" value="ECO:0007669"/>
    <property type="project" value="UniProtKB-UniRule"/>
</dbReference>
<evidence type="ECO:0000313" key="10">
    <source>
        <dbReference type="Proteomes" id="UP000515808"/>
    </source>
</evidence>
<keyword evidence="8" id="KW-0464">Manganese</keyword>
<feature type="binding site" evidence="8">
    <location>
        <position position="281"/>
    </location>
    <ligand>
        <name>ATP</name>
        <dbReference type="ChEBI" id="CHEBI:30616"/>
    </ligand>
</feature>
<keyword evidence="5 8" id="KW-0547">Nucleotide-binding</keyword>
<feature type="binding site" evidence="8">
    <location>
        <position position="281"/>
    </location>
    <ligand>
        <name>Mg(2+)</name>
        <dbReference type="ChEBI" id="CHEBI:18420"/>
    </ligand>
</feature>
<feature type="binding site" evidence="8">
    <location>
        <position position="124"/>
    </location>
    <ligand>
        <name>ATP</name>
        <dbReference type="ChEBI" id="CHEBI:30616"/>
    </ligand>
</feature>
<dbReference type="RefSeq" id="WP_187481358.1">
    <property type="nucleotide sequence ID" value="NZ_CP060695.1"/>
</dbReference>
<comment type="catalytic activity">
    <reaction evidence="8">
        <text>L-tyrosyl-[protein] + UTP = O-(5'-uridylyl)-L-tyrosyl-[protein] + diphosphate</text>
        <dbReference type="Rhea" id="RHEA:83887"/>
        <dbReference type="Rhea" id="RHEA-COMP:10136"/>
        <dbReference type="Rhea" id="RHEA-COMP:20238"/>
        <dbReference type="ChEBI" id="CHEBI:33019"/>
        <dbReference type="ChEBI" id="CHEBI:46398"/>
        <dbReference type="ChEBI" id="CHEBI:46858"/>
        <dbReference type="ChEBI" id="CHEBI:90602"/>
    </reaction>
</comment>
<comment type="catalytic activity">
    <reaction evidence="8">
        <text>L-seryl-[protein] + UTP = O-(5'-uridylyl)-L-seryl-[protein] + diphosphate</text>
        <dbReference type="Rhea" id="RHEA:64604"/>
        <dbReference type="Rhea" id="RHEA-COMP:9863"/>
        <dbReference type="Rhea" id="RHEA-COMP:16635"/>
        <dbReference type="ChEBI" id="CHEBI:29999"/>
        <dbReference type="ChEBI" id="CHEBI:33019"/>
        <dbReference type="ChEBI" id="CHEBI:46398"/>
        <dbReference type="ChEBI" id="CHEBI:156051"/>
    </reaction>
</comment>
<dbReference type="Proteomes" id="UP000515808">
    <property type="component" value="Chromosome"/>
</dbReference>
<dbReference type="GO" id="GO:0070733">
    <property type="term" value="F:AMPylase activity"/>
    <property type="evidence" value="ECO:0007669"/>
    <property type="project" value="UniProtKB-EC"/>
</dbReference>
<dbReference type="Pfam" id="PF02696">
    <property type="entry name" value="SelO"/>
    <property type="match status" value="1"/>
</dbReference>
<reference evidence="9 10" key="1">
    <citation type="submission" date="2020-08" db="EMBL/GenBank/DDBJ databases">
        <title>Polaribacter sp. L12M9 isolated from gut of the Korean scallop.</title>
        <authorList>
            <person name="Jeong Y.S."/>
        </authorList>
    </citation>
    <scope>NUCLEOTIDE SEQUENCE [LARGE SCALE GENOMIC DNA]</scope>
    <source>
        <strain evidence="9 10">L12M9</strain>
    </source>
</reference>
<dbReference type="HAMAP" id="MF_00692">
    <property type="entry name" value="SelO"/>
    <property type="match status" value="1"/>
</dbReference>
<name>A0A7G9L717_9FLAO</name>